<name>A0ABW2K0S8_9BACI</name>
<dbReference type="RefSeq" id="WP_289217136.1">
    <property type="nucleotide sequence ID" value="NZ_JAPVRC010000012.1"/>
</dbReference>
<gene>
    <name evidence="1" type="ORF">ACFQMN_05110</name>
</gene>
<accession>A0ABW2K0S8</accession>
<sequence length="67" mass="7925">MYAGRDLSELNMMSKEEWENLELSYFHFSLSQIAPYLNQEGVSILREINNEIKLRGGLKQREASWEM</sequence>
<protein>
    <submittedName>
        <fullName evidence="1">Cytosolic protein</fullName>
    </submittedName>
</protein>
<proteinExistence type="predicted"/>
<dbReference type="EMBL" id="JBHTBY010000004">
    <property type="protein sequence ID" value="MFC7320248.1"/>
    <property type="molecule type" value="Genomic_DNA"/>
</dbReference>
<evidence type="ECO:0000313" key="1">
    <source>
        <dbReference type="EMBL" id="MFC7320248.1"/>
    </source>
</evidence>
<dbReference type="Proteomes" id="UP001596494">
    <property type="component" value="Unassembled WGS sequence"/>
</dbReference>
<evidence type="ECO:0000313" key="2">
    <source>
        <dbReference type="Proteomes" id="UP001596494"/>
    </source>
</evidence>
<keyword evidence="2" id="KW-1185">Reference proteome</keyword>
<comment type="caution">
    <text evidence="1">The sequence shown here is derived from an EMBL/GenBank/DDBJ whole genome shotgun (WGS) entry which is preliminary data.</text>
</comment>
<reference evidence="2" key="1">
    <citation type="journal article" date="2019" name="Int. J. Syst. Evol. Microbiol.">
        <title>The Global Catalogue of Microorganisms (GCM) 10K type strain sequencing project: providing services to taxonomists for standard genome sequencing and annotation.</title>
        <authorList>
            <consortium name="The Broad Institute Genomics Platform"/>
            <consortium name="The Broad Institute Genome Sequencing Center for Infectious Disease"/>
            <person name="Wu L."/>
            <person name="Ma J."/>
        </authorList>
    </citation>
    <scope>NUCLEOTIDE SEQUENCE [LARGE SCALE GENOMIC DNA]</scope>
    <source>
        <strain evidence="2">CCUG 73951</strain>
    </source>
</reference>
<organism evidence="1 2">
    <name type="scientific">Halobacillus campisalis</name>
    <dbReference type="NCBI Taxonomy" id="435909"/>
    <lineage>
        <taxon>Bacteria</taxon>
        <taxon>Bacillati</taxon>
        <taxon>Bacillota</taxon>
        <taxon>Bacilli</taxon>
        <taxon>Bacillales</taxon>
        <taxon>Bacillaceae</taxon>
        <taxon>Halobacillus</taxon>
    </lineage>
</organism>